<feature type="compositionally biased region" description="Basic and acidic residues" evidence="13">
    <location>
        <begin position="128"/>
        <end position="138"/>
    </location>
</feature>
<dbReference type="PANTHER" id="PTHR31462">
    <property type="entry name" value="ENDOSOMAL/LYSOSOMAL POTASSIUM CHANNEL TMEM175"/>
    <property type="match status" value="1"/>
</dbReference>
<comment type="caution">
    <text evidence="15">The sequence shown here is derived from an EMBL/GenBank/DDBJ whole genome shotgun (WGS) entry which is preliminary data.</text>
</comment>
<dbReference type="PANTHER" id="PTHR31462:SF5">
    <property type="entry name" value="ENDOSOMAL_LYSOSOMAL PROTON CHANNEL TMEM175"/>
    <property type="match status" value="1"/>
</dbReference>
<organism evidence="15 16">
    <name type="scientific">Streptomyces xinghaiensis</name>
    <dbReference type="NCBI Taxonomy" id="1038928"/>
    <lineage>
        <taxon>Bacteria</taxon>
        <taxon>Bacillati</taxon>
        <taxon>Actinomycetota</taxon>
        <taxon>Actinomycetes</taxon>
        <taxon>Kitasatosporales</taxon>
        <taxon>Streptomycetaceae</taxon>
        <taxon>Streptomyces</taxon>
    </lineage>
</organism>
<dbReference type="OrthoDB" id="7626281at2"/>
<dbReference type="GO" id="GO:0005267">
    <property type="term" value="F:potassium channel activity"/>
    <property type="evidence" value="ECO:0007669"/>
    <property type="project" value="UniProtKB-KW"/>
</dbReference>
<evidence type="ECO:0000256" key="14">
    <source>
        <dbReference type="SAM" id="Phobius"/>
    </source>
</evidence>
<keyword evidence="7" id="KW-0630">Potassium</keyword>
<feature type="transmembrane region" description="Helical" evidence="14">
    <location>
        <begin position="153"/>
        <end position="171"/>
    </location>
</feature>
<evidence type="ECO:0000256" key="3">
    <source>
        <dbReference type="ARBA" id="ARBA00022448"/>
    </source>
</evidence>
<dbReference type="GO" id="GO:0015252">
    <property type="term" value="F:proton channel activity"/>
    <property type="evidence" value="ECO:0007669"/>
    <property type="project" value="InterPro"/>
</dbReference>
<keyword evidence="6" id="KW-0631">Potassium channel</keyword>
<dbReference type="RefSeq" id="WP_050363480.1">
    <property type="nucleotide sequence ID" value="NZ_CP134822.1"/>
</dbReference>
<evidence type="ECO:0000256" key="6">
    <source>
        <dbReference type="ARBA" id="ARBA00022826"/>
    </source>
</evidence>
<evidence type="ECO:0000256" key="1">
    <source>
        <dbReference type="ARBA" id="ARBA00004141"/>
    </source>
</evidence>
<comment type="catalytic activity">
    <reaction evidence="12">
        <text>K(+)(in) = K(+)(out)</text>
        <dbReference type="Rhea" id="RHEA:29463"/>
        <dbReference type="ChEBI" id="CHEBI:29103"/>
    </reaction>
</comment>
<keyword evidence="5 14" id="KW-0812">Transmembrane</keyword>
<feature type="transmembrane region" description="Helical" evidence="14">
    <location>
        <begin position="7"/>
        <end position="26"/>
    </location>
</feature>
<evidence type="ECO:0000256" key="5">
    <source>
        <dbReference type="ARBA" id="ARBA00022692"/>
    </source>
</evidence>
<evidence type="ECO:0000313" key="15">
    <source>
        <dbReference type="EMBL" id="RKM99229.1"/>
    </source>
</evidence>
<comment type="subcellular location">
    <subcellularLocation>
        <location evidence="1">Membrane</location>
        <topology evidence="1">Multi-pass membrane protein</topology>
    </subcellularLocation>
</comment>
<evidence type="ECO:0000256" key="10">
    <source>
        <dbReference type="ARBA" id="ARBA00023136"/>
    </source>
</evidence>
<feature type="transmembrane region" description="Helical" evidence="14">
    <location>
        <begin position="177"/>
        <end position="193"/>
    </location>
</feature>
<protein>
    <submittedName>
        <fullName evidence="15">DUF1211 domain-containing protein</fullName>
    </submittedName>
</protein>
<keyword evidence="16" id="KW-1185">Reference proteome</keyword>
<evidence type="ECO:0000256" key="12">
    <source>
        <dbReference type="ARBA" id="ARBA00034430"/>
    </source>
</evidence>
<keyword evidence="8 14" id="KW-1133">Transmembrane helix</keyword>
<evidence type="ECO:0000256" key="4">
    <source>
        <dbReference type="ARBA" id="ARBA00022538"/>
    </source>
</evidence>
<evidence type="ECO:0000256" key="8">
    <source>
        <dbReference type="ARBA" id="ARBA00022989"/>
    </source>
</evidence>
<keyword evidence="11" id="KW-0407">Ion channel</keyword>
<name>A0A3M8FCZ1_9ACTN</name>
<keyword evidence="9" id="KW-0406">Ion transport</keyword>
<dbReference type="GO" id="GO:0016020">
    <property type="term" value="C:membrane"/>
    <property type="evidence" value="ECO:0007669"/>
    <property type="project" value="UniProtKB-SubCell"/>
</dbReference>
<sequence length="215" mass="22703">MEALSDGVFAIAMTLLVLDISVPAGLDGAEFHEALSDVLPNIAAYALSFAVIAQFWRDHRSILGAAPAPDGAVLGLTLVGLALVALLPFPTSLLAEYTEQALAVAVYSGTVAATNAVHTALVAAVRRSETARDRERDPAGPADQGPRARRQRLAVDSGVTAAVFGAAVPLAFVSPAAAMWSWLTLVPLNIVIGRRRRRTRREATHREPAERPPDA</sequence>
<comment type="similarity">
    <text evidence="2">Belongs to the TMEM175 family.</text>
</comment>
<evidence type="ECO:0000313" key="16">
    <source>
        <dbReference type="Proteomes" id="UP000028058"/>
    </source>
</evidence>
<feature type="transmembrane region" description="Helical" evidence="14">
    <location>
        <begin position="101"/>
        <end position="125"/>
    </location>
</feature>
<reference evidence="15 16" key="1">
    <citation type="journal article" date="2014" name="Genome Announc.">
        <title>Draft Genome Sequence of Streptomyces fradiae ATCC 19609, a Strain Highly Sensitive to Antibiotics.</title>
        <authorList>
            <person name="Bekker O.B."/>
            <person name="Klimina K.M."/>
            <person name="Vatlin A.A."/>
            <person name="Zakharevich N.V."/>
            <person name="Kasianov A.S."/>
            <person name="Danilenko V.N."/>
        </authorList>
    </citation>
    <scope>NUCLEOTIDE SEQUENCE [LARGE SCALE GENOMIC DNA]</scope>
    <source>
        <strain evidence="15 16">ATCC 19609</strain>
    </source>
</reference>
<evidence type="ECO:0000256" key="2">
    <source>
        <dbReference type="ARBA" id="ARBA00006920"/>
    </source>
</evidence>
<dbReference type="Pfam" id="PF06736">
    <property type="entry name" value="TMEM175"/>
    <property type="match status" value="1"/>
</dbReference>
<evidence type="ECO:0000256" key="13">
    <source>
        <dbReference type="SAM" id="MobiDB-lite"/>
    </source>
</evidence>
<evidence type="ECO:0000256" key="9">
    <source>
        <dbReference type="ARBA" id="ARBA00023065"/>
    </source>
</evidence>
<dbReference type="Proteomes" id="UP000028058">
    <property type="component" value="Unassembled WGS sequence"/>
</dbReference>
<evidence type="ECO:0000256" key="11">
    <source>
        <dbReference type="ARBA" id="ARBA00023303"/>
    </source>
</evidence>
<keyword evidence="10 14" id="KW-0472">Membrane</keyword>
<feature type="transmembrane region" description="Helical" evidence="14">
    <location>
        <begin position="38"/>
        <end position="56"/>
    </location>
</feature>
<evidence type="ECO:0000256" key="7">
    <source>
        <dbReference type="ARBA" id="ARBA00022958"/>
    </source>
</evidence>
<accession>A0A3M8FCZ1</accession>
<feature type="region of interest" description="Disordered" evidence="13">
    <location>
        <begin position="128"/>
        <end position="150"/>
    </location>
</feature>
<keyword evidence="4" id="KW-0633">Potassium transport</keyword>
<keyword evidence="3" id="KW-0813">Transport</keyword>
<dbReference type="EMBL" id="JNAD02000001">
    <property type="protein sequence ID" value="RKM99229.1"/>
    <property type="molecule type" value="Genomic_DNA"/>
</dbReference>
<gene>
    <name evidence="15" type="ORF">SFRA_003305</name>
</gene>
<feature type="transmembrane region" description="Helical" evidence="14">
    <location>
        <begin position="68"/>
        <end position="89"/>
    </location>
</feature>
<dbReference type="InterPro" id="IPR010617">
    <property type="entry name" value="TMEM175-like"/>
</dbReference>
<proteinExistence type="inferred from homology"/>
<dbReference type="AlphaFoldDB" id="A0A3M8FCZ1"/>